<feature type="region of interest" description="Disordered" evidence="1">
    <location>
        <begin position="20"/>
        <end position="46"/>
    </location>
</feature>
<sequence length="73" mass="8676">MFQSYTSIILKYDNGETTDTMEEEEFINRTGPRTERRVPECIPSTSLRGPLGTRPYLSWARRQWLCRTRCYPL</sequence>
<evidence type="ECO:0000313" key="3">
    <source>
        <dbReference type="Proteomes" id="UP000297245"/>
    </source>
</evidence>
<evidence type="ECO:0000256" key="1">
    <source>
        <dbReference type="SAM" id="MobiDB-lite"/>
    </source>
</evidence>
<proteinExistence type="predicted"/>
<gene>
    <name evidence="2" type="ORF">K435DRAFT_778588</name>
</gene>
<dbReference type="EMBL" id="ML179180">
    <property type="protein sequence ID" value="THU96293.1"/>
    <property type="molecule type" value="Genomic_DNA"/>
</dbReference>
<keyword evidence="3" id="KW-1185">Reference proteome</keyword>
<reference evidence="2 3" key="1">
    <citation type="journal article" date="2019" name="Nat. Ecol. Evol.">
        <title>Megaphylogeny resolves global patterns of mushroom evolution.</title>
        <authorList>
            <person name="Varga T."/>
            <person name="Krizsan K."/>
            <person name="Foldi C."/>
            <person name="Dima B."/>
            <person name="Sanchez-Garcia M."/>
            <person name="Sanchez-Ramirez S."/>
            <person name="Szollosi G.J."/>
            <person name="Szarkandi J.G."/>
            <person name="Papp V."/>
            <person name="Albert L."/>
            <person name="Andreopoulos W."/>
            <person name="Angelini C."/>
            <person name="Antonin V."/>
            <person name="Barry K.W."/>
            <person name="Bougher N.L."/>
            <person name="Buchanan P."/>
            <person name="Buyck B."/>
            <person name="Bense V."/>
            <person name="Catcheside P."/>
            <person name="Chovatia M."/>
            <person name="Cooper J."/>
            <person name="Damon W."/>
            <person name="Desjardin D."/>
            <person name="Finy P."/>
            <person name="Geml J."/>
            <person name="Haridas S."/>
            <person name="Hughes K."/>
            <person name="Justo A."/>
            <person name="Karasinski D."/>
            <person name="Kautmanova I."/>
            <person name="Kiss B."/>
            <person name="Kocsube S."/>
            <person name="Kotiranta H."/>
            <person name="LaButti K.M."/>
            <person name="Lechner B.E."/>
            <person name="Liimatainen K."/>
            <person name="Lipzen A."/>
            <person name="Lukacs Z."/>
            <person name="Mihaltcheva S."/>
            <person name="Morgado L.N."/>
            <person name="Niskanen T."/>
            <person name="Noordeloos M.E."/>
            <person name="Ohm R.A."/>
            <person name="Ortiz-Santana B."/>
            <person name="Ovrebo C."/>
            <person name="Racz N."/>
            <person name="Riley R."/>
            <person name="Savchenko A."/>
            <person name="Shiryaev A."/>
            <person name="Soop K."/>
            <person name="Spirin V."/>
            <person name="Szebenyi C."/>
            <person name="Tomsovsky M."/>
            <person name="Tulloss R.E."/>
            <person name="Uehling J."/>
            <person name="Grigoriev I.V."/>
            <person name="Vagvolgyi C."/>
            <person name="Papp T."/>
            <person name="Martin F.M."/>
            <person name="Miettinen O."/>
            <person name="Hibbett D.S."/>
            <person name="Nagy L.G."/>
        </authorList>
    </citation>
    <scope>NUCLEOTIDE SEQUENCE [LARGE SCALE GENOMIC DNA]</scope>
    <source>
        <strain evidence="2 3">CBS 962.96</strain>
    </source>
</reference>
<dbReference type="Proteomes" id="UP000297245">
    <property type="component" value="Unassembled WGS sequence"/>
</dbReference>
<accession>A0A4S8M3L6</accession>
<name>A0A4S8M3L6_DENBC</name>
<dbReference type="AlphaFoldDB" id="A0A4S8M3L6"/>
<protein>
    <submittedName>
        <fullName evidence="2">Uncharacterized protein</fullName>
    </submittedName>
</protein>
<organism evidence="2 3">
    <name type="scientific">Dendrothele bispora (strain CBS 962.96)</name>
    <dbReference type="NCBI Taxonomy" id="1314807"/>
    <lineage>
        <taxon>Eukaryota</taxon>
        <taxon>Fungi</taxon>
        <taxon>Dikarya</taxon>
        <taxon>Basidiomycota</taxon>
        <taxon>Agaricomycotina</taxon>
        <taxon>Agaricomycetes</taxon>
        <taxon>Agaricomycetidae</taxon>
        <taxon>Agaricales</taxon>
        <taxon>Agaricales incertae sedis</taxon>
        <taxon>Dendrothele</taxon>
    </lineage>
</organism>
<evidence type="ECO:0000313" key="2">
    <source>
        <dbReference type="EMBL" id="THU96293.1"/>
    </source>
</evidence>